<name>A0A369AQE2_9FIRM</name>
<dbReference type="AlphaFoldDB" id="A0A369AQE2"/>
<dbReference type="Pfam" id="PF13240">
    <property type="entry name" value="Zn_Ribbon_1"/>
    <property type="match status" value="1"/>
</dbReference>
<keyword evidence="1" id="KW-0812">Transmembrane</keyword>
<evidence type="ECO:0000313" key="3">
    <source>
        <dbReference type="EMBL" id="RCX10446.1"/>
    </source>
</evidence>
<organism evidence="3 4">
    <name type="scientific">Anaerobacterium chartisolvens</name>
    <dbReference type="NCBI Taxonomy" id="1297424"/>
    <lineage>
        <taxon>Bacteria</taxon>
        <taxon>Bacillati</taxon>
        <taxon>Bacillota</taxon>
        <taxon>Clostridia</taxon>
        <taxon>Eubacteriales</taxon>
        <taxon>Oscillospiraceae</taxon>
        <taxon>Anaerobacterium</taxon>
    </lineage>
</organism>
<feature type="transmembrane region" description="Helical" evidence="1">
    <location>
        <begin position="118"/>
        <end position="137"/>
    </location>
</feature>
<feature type="domain" description="Zinc-ribbon" evidence="2">
    <location>
        <begin position="3"/>
        <end position="24"/>
    </location>
</feature>
<comment type="caution">
    <text evidence="3">The sequence shown here is derived from an EMBL/GenBank/DDBJ whole genome shotgun (WGS) entry which is preliminary data.</text>
</comment>
<feature type="transmembrane region" description="Helical" evidence="1">
    <location>
        <begin position="85"/>
        <end position="106"/>
    </location>
</feature>
<keyword evidence="1" id="KW-1133">Transmembrane helix</keyword>
<dbReference type="InterPro" id="IPR026870">
    <property type="entry name" value="Zinc_ribbon_dom"/>
</dbReference>
<dbReference type="RefSeq" id="WP_114299495.1">
    <property type="nucleotide sequence ID" value="NZ_QPJT01000029.1"/>
</dbReference>
<dbReference type="EMBL" id="QPJT01000029">
    <property type="protein sequence ID" value="RCX10446.1"/>
    <property type="molecule type" value="Genomic_DNA"/>
</dbReference>
<gene>
    <name evidence="3" type="ORF">DFR58_12938</name>
</gene>
<evidence type="ECO:0000313" key="4">
    <source>
        <dbReference type="Proteomes" id="UP000253034"/>
    </source>
</evidence>
<keyword evidence="4" id="KW-1185">Reference proteome</keyword>
<evidence type="ECO:0000259" key="2">
    <source>
        <dbReference type="Pfam" id="PF13240"/>
    </source>
</evidence>
<protein>
    <recommendedName>
        <fullName evidence="2">Zinc-ribbon domain-containing protein</fullName>
    </recommendedName>
</protein>
<sequence>MNCPNCGDEIKEKKNFCPNCAAPLNNDVQQEIKITAGSVGIGVGSGNKVRIGKIENHINNRESGKIPCTYTVKGKGIKYDKLKTFSTFAMVIGFIGSLITIITSFINFKSTNLGFTSIILPFAIVLCGIGVYLYAICKDLSKTHGFTWLRPFKLVSIRLKKLDDGRVVRIKIAGNCDECNGKINFFKNFETGHVIGYCENNRDHQFEFDHTDFTAKRIKK</sequence>
<dbReference type="OrthoDB" id="2000341at2"/>
<accession>A0A369AQE2</accession>
<reference evidence="3 4" key="1">
    <citation type="submission" date="2018-07" db="EMBL/GenBank/DDBJ databases">
        <title>Genomic Encyclopedia of Type Strains, Phase IV (KMG-IV): sequencing the most valuable type-strain genomes for metagenomic binning, comparative biology and taxonomic classification.</title>
        <authorList>
            <person name="Goeker M."/>
        </authorList>
    </citation>
    <scope>NUCLEOTIDE SEQUENCE [LARGE SCALE GENOMIC DNA]</scope>
    <source>
        <strain evidence="3 4">DSM 27016</strain>
    </source>
</reference>
<evidence type="ECO:0000256" key="1">
    <source>
        <dbReference type="SAM" id="Phobius"/>
    </source>
</evidence>
<dbReference type="Proteomes" id="UP000253034">
    <property type="component" value="Unassembled WGS sequence"/>
</dbReference>
<proteinExistence type="predicted"/>
<keyword evidence="1" id="KW-0472">Membrane</keyword>